<evidence type="ECO:0000256" key="2">
    <source>
        <dbReference type="SAM" id="Phobius"/>
    </source>
</evidence>
<organism evidence="4 5">
    <name type="scientific">Guyanagaster necrorhizus</name>
    <dbReference type="NCBI Taxonomy" id="856835"/>
    <lineage>
        <taxon>Eukaryota</taxon>
        <taxon>Fungi</taxon>
        <taxon>Dikarya</taxon>
        <taxon>Basidiomycota</taxon>
        <taxon>Agaricomycotina</taxon>
        <taxon>Agaricomycetes</taxon>
        <taxon>Agaricomycetidae</taxon>
        <taxon>Agaricales</taxon>
        <taxon>Marasmiineae</taxon>
        <taxon>Physalacriaceae</taxon>
        <taxon>Guyanagaster</taxon>
    </lineage>
</organism>
<feature type="signal peptide" evidence="3">
    <location>
        <begin position="1"/>
        <end position="21"/>
    </location>
</feature>
<proteinExistence type="predicted"/>
<dbReference type="GeneID" id="66110685"/>
<accession>A0A9P7VIJ2</accession>
<sequence length="329" mass="34431">MAFRSTVLVVILTLCSASVQAQTYSATYLPDNVPATTEEGQEGTNQCGTSSNQTSLCQNVYVNSVTDWCVFGPPEAGPASTIGNTERIVISWCIKDGYSTRLIPEGTITGAHFVKTPDFVQVTGVGDLTKLNVPEGDAGGELDPHGADGNGNPVGGLVFSSAFGELQQMHEWTNFISSEMFCIRACVPGDMAPTWCQHIYDVLGCQWNMPANYSAGTFEDCEGDSGEPMGVYGTSTFFQGEPVTPPAHVAPSSSLCTAVNTISVALATSSASITGSSSETGGRSSSTGTSAGMPTANSAVVHGKIIEGWGPLILSMFLLLLSSLYVYNL</sequence>
<feature type="region of interest" description="Disordered" evidence="1">
    <location>
        <begin position="273"/>
        <end position="292"/>
    </location>
</feature>
<dbReference type="EMBL" id="MU250569">
    <property type="protein sequence ID" value="KAG7440594.1"/>
    <property type="molecule type" value="Genomic_DNA"/>
</dbReference>
<keyword evidence="2" id="KW-0812">Transmembrane</keyword>
<evidence type="ECO:0000313" key="4">
    <source>
        <dbReference type="EMBL" id="KAG7440594.1"/>
    </source>
</evidence>
<keyword evidence="2" id="KW-1133">Transmembrane helix</keyword>
<dbReference type="Proteomes" id="UP000812287">
    <property type="component" value="Unassembled WGS sequence"/>
</dbReference>
<keyword evidence="2" id="KW-0472">Membrane</keyword>
<keyword evidence="5" id="KW-1185">Reference proteome</keyword>
<gene>
    <name evidence="4" type="ORF">BT62DRAFT_956800</name>
</gene>
<evidence type="ECO:0000256" key="1">
    <source>
        <dbReference type="SAM" id="MobiDB-lite"/>
    </source>
</evidence>
<dbReference type="RefSeq" id="XP_043034094.1">
    <property type="nucleotide sequence ID" value="XM_043188388.1"/>
</dbReference>
<reference evidence="4" key="1">
    <citation type="submission" date="2020-11" db="EMBL/GenBank/DDBJ databases">
        <title>Adaptations for nitrogen fixation in a non-lichenized fungal sporocarp promotes dispersal by wood-feeding termites.</title>
        <authorList>
            <consortium name="DOE Joint Genome Institute"/>
            <person name="Koch R.A."/>
            <person name="Yoon G."/>
            <person name="Arayal U."/>
            <person name="Lail K."/>
            <person name="Amirebrahimi M."/>
            <person name="Labutti K."/>
            <person name="Lipzen A."/>
            <person name="Riley R."/>
            <person name="Barry K."/>
            <person name="Henrissat B."/>
            <person name="Grigoriev I.V."/>
            <person name="Herr J.R."/>
            <person name="Aime M.C."/>
        </authorList>
    </citation>
    <scope>NUCLEOTIDE SEQUENCE</scope>
    <source>
        <strain evidence="4">MCA 3950</strain>
    </source>
</reference>
<dbReference type="AlphaFoldDB" id="A0A9P7VIJ2"/>
<keyword evidence="3" id="KW-0732">Signal</keyword>
<name>A0A9P7VIJ2_9AGAR</name>
<dbReference type="OrthoDB" id="2564904at2759"/>
<feature type="chain" id="PRO_5040494818" description="Macrofage activating glycoprotein" evidence="3">
    <location>
        <begin position="22"/>
        <end position="329"/>
    </location>
</feature>
<protein>
    <recommendedName>
        <fullName evidence="6">Macrofage activating glycoprotein</fullName>
    </recommendedName>
</protein>
<feature type="transmembrane region" description="Helical" evidence="2">
    <location>
        <begin position="308"/>
        <end position="327"/>
    </location>
</feature>
<evidence type="ECO:0000256" key="3">
    <source>
        <dbReference type="SAM" id="SignalP"/>
    </source>
</evidence>
<evidence type="ECO:0008006" key="6">
    <source>
        <dbReference type="Google" id="ProtNLM"/>
    </source>
</evidence>
<comment type="caution">
    <text evidence="4">The sequence shown here is derived from an EMBL/GenBank/DDBJ whole genome shotgun (WGS) entry which is preliminary data.</text>
</comment>
<evidence type="ECO:0000313" key="5">
    <source>
        <dbReference type="Proteomes" id="UP000812287"/>
    </source>
</evidence>